<dbReference type="PANTHER" id="PTHR13166">
    <property type="entry name" value="PROTEIN C6ORF149"/>
    <property type="match status" value="1"/>
</dbReference>
<dbReference type="Proteomes" id="UP000695007">
    <property type="component" value="Unplaced"/>
</dbReference>
<dbReference type="GO" id="GO:0005739">
    <property type="term" value="C:mitochondrion"/>
    <property type="evidence" value="ECO:0007669"/>
    <property type="project" value="TreeGrafter"/>
</dbReference>
<evidence type="ECO:0000313" key="3">
    <source>
        <dbReference type="Proteomes" id="UP000695007"/>
    </source>
</evidence>
<organism evidence="3 4">
    <name type="scientific">Ceratosolen solmsi marchali</name>
    <dbReference type="NCBI Taxonomy" id="326594"/>
    <lineage>
        <taxon>Eukaryota</taxon>
        <taxon>Metazoa</taxon>
        <taxon>Ecdysozoa</taxon>
        <taxon>Arthropoda</taxon>
        <taxon>Hexapoda</taxon>
        <taxon>Insecta</taxon>
        <taxon>Pterygota</taxon>
        <taxon>Neoptera</taxon>
        <taxon>Endopterygota</taxon>
        <taxon>Hymenoptera</taxon>
        <taxon>Apocrita</taxon>
        <taxon>Proctotrupomorpha</taxon>
        <taxon>Chalcidoidea</taxon>
        <taxon>Agaonidae</taxon>
        <taxon>Agaoninae</taxon>
        <taxon>Ceratosolen</taxon>
    </lineage>
</organism>
<reference evidence="4" key="1">
    <citation type="submission" date="2025-08" db="UniProtKB">
        <authorList>
            <consortium name="RefSeq"/>
        </authorList>
    </citation>
    <scope>IDENTIFICATION</scope>
</reference>
<dbReference type="AlphaFoldDB" id="A0AAJ6YLA9"/>
<dbReference type="InterPro" id="IPR008011">
    <property type="entry name" value="Complex1_LYR_dom"/>
</dbReference>
<feature type="domain" description="Complex 1 LYR protein" evidence="2">
    <location>
        <begin position="8"/>
        <end position="63"/>
    </location>
</feature>
<dbReference type="Pfam" id="PF05347">
    <property type="entry name" value="Complex1_LYR"/>
    <property type="match status" value="1"/>
</dbReference>
<dbReference type="InterPro" id="IPR051522">
    <property type="entry name" value="ISC_assembly_LYR"/>
</dbReference>
<dbReference type="KEGG" id="csol:105364002"/>
<dbReference type="GO" id="GO:0016226">
    <property type="term" value="P:iron-sulfur cluster assembly"/>
    <property type="evidence" value="ECO:0007669"/>
    <property type="project" value="InterPro"/>
</dbReference>
<dbReference type="CTD" id="31186"/>
<accession>A0AAJ6YLA9</accession>
<comment type="similarity">
    <text evidence="1">Belongs to the complex I LYR family.</text>
</comment>
<dbReference type="GO" id="GO:1990221">
    <property type="term" value="C:L-cysteine desulfurase complex"/>
    <property type="evidence" value="ECO:0007669"/>
    <property type="project" value="TreeGrafter"/>
</dbReference>
<gene>
    <name evidence="4" type="primary">LOC105364002</name>
</gene>
<protein>
    <submittedName>
        <fullName evidence="4">LYR motif-containing protein 4</fullName>
    </submittedName>
</protein>
<keyword evidence="3" id="KW-1185">Reference proteome</keyword>
<evidence type="ECO:0000313" key="4">
    <source>
        <dbReference type="RefSeq" id="XP_011500138.1"/>
    </source>
</evidence>
<dbReference type="GeneID" id="105364002"/>
<dbReference type="CDD" id="cd20264">
    <property type="entry name" value="Complex1_LYR_LYRM4"/>
    <property type="match status" value="1"/>
</dbReference>
<dbReference type="PANTHER" id="PTHR13166:SF7">
    <property type="entry name" value="LYR MOTIF-CONTAINING PROTEIN 4"/>
    <property type="match status" value="1"/>
</dbReference>
<dbReference type="InterPro" id="IPR045297">
    <property type="entry name" value="Complex1_LYR_LYRM4"/>
</dbReference>
<dbReference type="RefSeq" id="XP_011500138.1">
    <property type="nucleotide sequence ID" value="XM_011501836.1"/>
</dbReference>
<sequence length="87" mass="10484">MACGQNSMLKLYRNLLRESKKWCNYNYREFALRKIRHEFRKNKIIEDPTKIQDCYVKGLQSLETIKRQVIIGNLYKTNKLVIEMDKA</sequence>
<evidence type="ECO:0000256" key="1">
    <source>
        <dbReference type="ARBA" id="ARBA00009508"/>
    </source>
</evidence>
<evidence type="ECO:0000259" key="2">
    <source>
        <dbReference type="Pfam" id="PF05347"/>
    </source>
</evidence>
<proteinExistence type="inferred from homology"/>
<name>A0AAJ6YLA9_9HYME</name>